<reference evidence="12 13" key="1">
    <citation type="submission" date="2019-02" db="EMBL/GenBank/DDBJ databases">
        <title>Deep-cultivation of Planctomycetes and their phenomic and genomic characterization uncovers novel biology.</title>
        <authorList>
            <person name="Wiegand S."/>
            <person name="Jogler M."/>
            <person name="Boedeker C."/>
            <person name="Pinto D."/>
            <person name="Vollmers J."/>
            <person name="Rivas-Marin E."/>
            <person name="Kohn T."/>
            <person name="Peeters S.H."/>
            <person name="Heuer A."/>
            <person name="Rast P."/>
            <person name="Oberbeckmann S."/>
            <person name="Bunk B."/>
            <person name="Jeske O."/>
            <person name="Meyerdierks A."/>
            <person name="Storesund J.E."/>
            <person name="Kallscheuer N."/>
            <person name="Luecker S."/>
            <person name="Lage O.M."/>
            <person name="Pohl T."/>
            <person name="Merkel B.J."/>
            <person name="Hornburger P."/>
            <person name="Mueller R.-W."/>
            <person name="Bruemmer F."/>
            <person name="Labrenz M."/>
            <person name="Spormann A.M."/>
            <person name="Op den Camp H."/>
            <person name="Overmann J."/>
            <person name="Amann R."/>
            <person name="Jetten M.S.M."/>
            <person name="Mascher T."/>
            <person name="Medema M.H."/>
            <person name="Devos D.P."/>
            <person name="Kaster A.-K."/>
            <person name="Ovreas L."/>
            <person name="Rohde M."/>
            <person name="Galperin M.Y."/>
            <person name="Jogler C."/>
        </authorList>
    </citation>
    <scope>NUCLEOTIDE SEQUENCE [LARGE SCALE GENOMIC DNA]</scope>
    <source>
        <strain evidence="12 13">Pan216</strain>
    </source>
</reference>
<sequence length="269" mass="29599">MLKNRLIPVVLLREGVVVQSKRFGRYQLLGNPATIVERLSDWASDELIYLDISGRRDYDLGRDDLAQGRTSDLLSILREISRRCFMPMAFGGGLRTVEDCAERVANGADKVVINTQALHEPEFIDRCAKEFGAQCVVVCIDAKQTVDQTWEVFAERGKRPTGRSPDQWAKECQERGAGEILIQSIDRDGTGQGYDVPLVRSIARAVQVPVIALGGVGQWGHLADGLIEGEADAVSAANIFNYSENSVLKAKRSLFEAGLNVREPSLASH</sequence>
<evidence type="ECO:0000256" key="7">
    <source>
        <dbReference type="ARBA" id="ARBA00023239"/>
    </source>
</evidence>
<proteinExistence type="inferred from homology"/>
<dbReference type="OrthoDB" id="9781903at2"/>
<evidence type="ECO:0000256" key="10">
    <source>
        <dbReference type="ARBA" id="ARBA00047838"/>
    </source>
</evidence>
<dbReference type="Gene3D" id="3.20.20.70">
    <property type="entry name" value="Aldolase class I"/>
    <property type="match status" value="1"/>
</dbReference>
<keyword evidence="6 11" id="KW-0368">Histidine biosynthesis</keyword>
<comment type="catalytic activity">
    <reaction evidence="10">
        <text>5-[(5-phospho-1-deoxy-D-ribulos-1-ylimino)methylamino]-1-(5-phospho-beta-D-ribosyl)imidazole-4-carboxamide + L-glutamine = D-erythro-1-(imidazol-4-yl)glycerol 3-phosphate + 5-amino-1-(5-phospho-beta-D-ribosyl)imidazole-4-carboxamide + L-glutamate + H(+)</text>
        <dbReference type="Rhea" id="RHEA:24793"/>
        <dbReference type="ChEBI" id="CHEBI:15378"/>
        <dbReference type="ChEBI" id="CHEBI:29985"/>
        <dbReference type="ChEBI" id="CHEBI:58278"/>
        <dbReference type="ChEBI" id="CHEBI:58359"/>
        <dbReference type="ChEBI" id="CHEBI:58475"/>
        <dbReference type="ChEBI" id="CHEBI:58525"/>
        <dbReference type="EC" id="4.3.2.10"/>
    </reaction>
</comment>
<dbReference type="RefSeq" id="WP_145258120.1">
    <property type="nucleotide sequence ID" value="NZ_CP036279.1"/>
</dbReference>
<dbReference type="AlphaFoldDB" id="A0A518B3G9"/>
<dbReference type="GO" id="GO:0000107">
    <property type="term" value="F:imidazoleglycerol-phosphate synthase activity"/>
    <property type="evidence" value="ECO:0007669"/>
    <property type="project" value="InterPro"/>
</dbReference>
<evidence type="ECO:0000256" key="6">
    <source>
        <dbReference type="ARBA" id="ARBA00023102"/>
    </source>
</evidence>
<dbReference type="SUPFAM" id="SSF51366">
    <property type="entry name" value="Ribulose-phoshate binding barrel"/>
    <property type="match status" value="1"/>
</dbReference>
<evidence type="ECO:0000256" key="9">
    <source>
        <dbReference type="ARBA" id="ARBA00030264"/>
    </source>
</evidence>
<evidence type="ECO:0000256" key="4">
    <source>
        <dbReference type="ARBA" id="ARBA00012809"/>
    </source>
</evidence>
<dbReference type="InterPro" id="IPR004651">
    <property type="entry name" value="HisF"/>
</dbReference>
<dbReference type="GO" id="GO:0000105">
    <property type="term" value="P:L-histidine biosynthetic process"/>
    <property type="evidence" value="ECO:0007669"/>
    <property type="project" value="UniProtKB-UniPathway"/>
</dbReference>
<organism evidence="12 13">
    <name type="scientific">Kolteria novifilia</name>
    <dbReference type="NCBI Taxonomy" id="2527975"/>
    <lineage>
        <taxon>Bacteria</taxon>
        <taxon>Pseudomonadati</taxon>
        <taxon>Planctomycetota</taxon>
        <taxon>Planctomycetia</taxon>
        <taxon>Kolteriales</taxon>
        <taxon>Kolteriaceae</taxon>
        <taxon>Kolteria</taxon>
    </lineage>
</organism>
<comment type="subunit">
    <text evidence="3">Heterodimer of HisH and HisF.</text>
</comment>
<dbReference type="PANTHER" id="PTHR21235:SF2">
    <property type="entry name" value="IMIDAZOLE GLYCEROL PHOSPHATE SYNTHASE HISHF"/>
    <property type="match status" value="1"/>
</dbReference>
<evidence type="ECO:0000313" key="12">
    <source>
        <dbReference type="EMBL" id="QDU61539.1"/>
    </source>
</evidence>
<dbReference type="Proteomes" id="UP000317093">
    <property type="component" value="Chromosome"/>
</dbReference>
<dbReference type="InterPro" id="IPR006062">
    <property type="entry name" value="His_biosynth"/>
</dbReference>
<dbReference type="InterPro" id="IPR050064">
    <property type="entry name" value="IGPS_HisA/HisF"/>
</dbReference>
<keyword evidence="7 12" id="KW-0456">Lyase</keyword>
<accession>A0A518B3G9</accession>
<dbReference type="KEGG" id="knv:Pan216_24000"/>
<evidence type="ECO:0000256" key="2">
    <source>
        <dbReference type="ARBA" id="ARBA00009667"/>
    </source>
</evidence>
<dbReference type="InterPro" id="IPR011060">
    <property type="entry name" value="RibuloseP-bd_barrel"/>
</dbReference>
<dbReference type="EC" id="4.3.2.10" evidence="4"/>
<evidence type="ECO:0000313" key="13">
    <source>
        <dbReference type="Proteomes" id="UP000317093"/>
    </source>
</evidence>
<dbReference type="EMBL" id="CP036279">
    <property type="protein sequence ID" value="QDU61539.1"/>
    <property type="molecule type" value="Genomic_DNA"/>
</dbReference>
<keyword evidence="13" id="KW-1185">Reference proteome</keyword>
<comment type="similarity">
    <text evidence="2 11">Belongs to the HisA/HisF family.</text>
</comment>
<evidence type="ECO:0000256" key="11">
    <source>
        <dbReference type="RuleBase" id="RU003657"/>
    </source>
</evidence>
<evidence type="ECO:0000256" key="3">
    <source>
        <dbReference type="ARBA" id="ARBA00011152"/>
    </source>
</evidence>
<dbReference type="CDD" id="cd04731">
    <property type="entry name" value="HisF"/>
    <property type="match status" value="1"/>
</dbReference>
<evidence type="ECO:0000256" key="8">
    <source>
        <dbReference type="ARBA" id="ARBA00025475"/>
    </source>
</evidence>
<comment type="function">
    <text evidence="8">IGPS catalyzes the conversion of PRFAR and glutamine to IGP, AICAR and glutamate. The HisF subunit catalyzes the cyclization activity that produces IGP and AICAR from PRFAR using the ammonia provided by the HisH subunit.</text>
</comment>
<keyword evidence="5 11" id="KW-0028">Amino-acid biosynthesis</keyword>
<protein>
    <recommendedName>
        <fullName evidence="4">imidazole glycerol-phosphate synthase</fullName>
        <ecNumber evidence="4">4.3.2.10</ecNumber>
    </recommendedName>
    <alternativeName>
        <fullName evidence="9">IGP synthase cyclase subunit</fullName>
    </alternativeName>
</protein>
<dbReference type="InterPro" id="IPR013785">
    <property type="entry name" value="Aldolase_TIM"/>
</dbReference>
<comment type="pathway">
    <text evidence="1">Amino-acid biosynthesis; L-histidine biosynthesis; L-histidine from 5-phospho-alpha-D-ribose 1-diphosphate: step 5/9.</text>
</comment>
<name>A0A518B3G9_9BACT</name>
<gene>
    <name evidence="12" type="primary">hisF_2</name>
    <name evidence="12" type="ORF">Pan216_24000</name>
</gene>
<dbReference type="Pfam" id="PF00977">
    <property type="entry name" value="His_biosynth"/>
    <property type="match status" value="1"/>
</dbReference>
<evidence type="ECO:0000256" key="5">
    <source>
        <dbReference type="ARBA" id="ARBA00022605"/>
    </source>
</evidence>
<dbReference type="PANTHER" id="PTHR21235">
    <property type="entry name" value="IMIDAZOLE GLYCEROL PHOSPHATE SYNTHASE SUBUNIT HISF/H IGP SYNTHASE SUBUNIT HISF/H"/>
    <property type="match status" value="1"/>
</dbReference>
<dbReference type="GO" id="GO:0016829">
    <property type="term" value="F:lyase activity"/>
    <property type="evidence" value="ECO:0007669"/>
    <property type="project" value="UniProtKB-KW"/>
</dbReference>
<dbReference type="UniPathway" id="UPA00031">
    <property type="reaction ID" value="UER00010"/>
</dbReference>
<evidence type="ECO:0000256" key="1">
    <source>
        <dbReference type="ARBA" id="ARBA00005091"/>
    </source>
</evidence>